<keyword evidence="1" id="KW-0472">Membrane</keyword>
<dbReference type="EMBL" id="VICH01000006">
    <property type="protein sequence ID" value="TQV67561.1"/>
    <property type="molecule type" value="Genomic_DNA"/>
</dbReference>
<keyword evidence="1" id="KW-0812">Transmembrane</keyword>
<dbReference type="RefSeq" id="WP_142853723.1">
    <property type="nucleotide sequence ID" value="NZ_FXWW01000002.1"/>
</dbReference>
<evidence type="ECO:0000313" key="2">
    <source>
        <dbReference type="EMBL" id="TQV67561.1"/>
    </source>
</evidence>
<dbReference type="PROSITE" id="PS51257">
    <property type="entry name" value="PROKAR_LIPOPROTEIN"/>
    <property type="match status" value="1"/>
</dbReference>
<dbReference type="Proteomes" id="UP000315816">
    <property type="component" value="Unassembled WGS sequence"/>
</dbReference>
<dbReference type="AlphaFoldDB" id="A0A545SRF6"/>
<keyword evidence="3" id="KW-1185">Reference proteome</keyword>
<comment type="caution">
    <text evidence="2">The sequence shown here is derived from an EMBL/GenBank/DDBJ whole genome shotgun (WGS) entry which is preliminary data.</text>
</comment>
<keyword evidence="1" id="KW-1133">Transmembrane helix</keyword>
<proteinExistence type="predicted"/>
<feature type="transmembrane region" description="Helical" evidence="1">
    <location>
        <begin position="142"/>
        <end position="160"/>
    </location>
</feature>
<name>A0A545SRF6_9RHOB</name>
<organism evidence="2 3">
    <name type="scientific">Aliiroseovarius halocynthiae</name>
    <dbReference type="NCBI Taxonomy" id="985055"/>
    <lineage>
        <taxon>Bacteria</taxon>
        <taxon>Pseudomonadati</taxon>
        <taxon>Pseudomonadota</taxon>
        <taxon>Alphaproteobacteria</taxon>
        <taxon>Rhodobacterales</taxon>
        <taxon>Paracoccaceae</taxon>
        <taxon>Aliiroseovarius</taxon>
    </lineage>
</organism>
<sequence length="177" mass="19145">MRRLLVIPLMVGFACVLAGAYGIVHNQISFTIGPDYFYALKFPQFRIPDLLQSRVGAAYVGWQASWWMGLVIGIPIAVMSLGIPSSAQTRRVFLRAAMLVVAITFALGLVSLAFDPPMDHIPVPTAAKDPIGYGRAAMLHDTSYLGGMIGLVIGLIYTGAKVRAARRNALKPQSEGR</sequence>
<protein>
    <submittedName>
        <fullName evidence="2">Uncharacterized protein</fullName>
    </submittedName>
</protein>
<dbReference type="OrthoDB" id="678065at2"/>
<evidence type="ECO:0000256" key="1">
    <source>
        <dbReference type="SAM" id="Phobius"/>
    </source>
</evidence>
<evidence type="ECO:0000313" key="3">
    <source>
        <dbReference type="Proteomes" id="UP000315816"/>
    </source>
</evidence>
<accession>A0A545SRF6</accession>
<feature type="transmembrane region" description="Helical" evidence="1">
    <location>
        <begin position="92"/>
        <end position="114"/>
    </location>
</feature>
<gene>
    <name evidence="2" type="ORF">FIL88_10095</name>
</gene>
<reference evidence="2 3" key="1">
    <citation type="submission" date="2019-06" db="EMBL/GenBank/DDBJ databases">
        <title>A novel species of marine bacteria.</title>
        <authorList>
            <person name="Wang Y."/>
        </authorList>
    </citation>
    <scope>NUCLEOTIDE SEQUENCE [LARGE SCALE GENOMIC DNA]</scope>
    <source>
        <strain evidence="2 3">MA1-10</strain>
    </source>
</reference>
<feature type="transmembrane region" description="Helical" evidence="1">
    <location>
        <begin position="64"/>
        <end position="83"/>
    </location>
</feature>